<feature type="transmembrane region" description="Helical" evidence="10">
    <location>
        <begin position="995"/>
        <end position="1021"/>
    </location>
</feature>
<keyword evidence="5 8" id="KW-0067">ATP-binding</keyword>
<dbReference type="InterPro" id="IPR003663">
    <property type="entry name" value="Sugar/inositol_transpt"/>
</dbReference>
<gene>
    <name evidence="13" type="ORF">AB1Y20_017003</name>
</gene>
<dbReference type="PROSITE" id="PS00107">
    <property type="entry name" value="PROTEIN_KINASE_ATP"/>
    <property type="match status" value="1"/>
</dbReference>
<name>A0AB34I9M6_PRYPA</name>
<dbReference type="PROSITE" id="PS00217">
    <property type="entry name" value="SUGAR_TRANSPORT_2"/>
    <property type="match status" value="1"/>
</dbReference>
<dbReference type="PANTHER" id="PTHR48022">
    <property type="entry name" value="PLASTIDIC GLUCOSE TRANSPORTER 4"/>
    <property type="match status" value="1"/>
</dbReference>
<dbReference type="Pfam" id="PF00069">
    <property type="entry name" value="Pkinase"/>
    <property type="match status" value="1"/>
</dbReference>
<feature type="transmembrane region" description="Helical" evidence="10">
    <location>
        <begin position="569"/>
        <end position="590"/>
    </location>
</feature>
<dbReference type="SUPFAM" id="SSF56112">
    <property type="entry name" value="Protein kinase-like (PK-like)"/>
    <property type="match status" value="1"/>
</dbReference>
<feature type="compositionally biased region" description="Pro residues" evidence="9">
    <location>
        <begin position="709"/>
        <end position="730"/>
    </location>
</feature>
<protein>
    <recommendedName>
        <fullName evidence="15">Guanylate cyclase</fullName>
    </recommendedName>
</protein>
<accession>A0AB34I9M6</accession>
<dbReference type="PROSITE" id="PS00216">
    <property type="entry name" value="SUGAR_TRANSPORT_1"/>
    <property type="match status" value="1"/>
</dbReference>
<organism evidence="13 14">
    <name type="scientific">Prymnesium parvum</name>
    <name type="common">Toxic golden alga</name>
    <dbReference type="NCBI Taxonomy" id="97485"/>
    <lineage>
        <taxon>Eukaryota</taxon>
        <taxon>Haptista</taxon>
        <taxon>Haptophyta</taxon>
        <taxon>Prymnesiophyceae</taxon>
        <taxon>Prymnesiales</taxon>
        <taxon>Prymnesiaceae</taxon>
        <taxon>Prymnesium</taxon>
    </lineage>
</organism>
<evidence type="ECO:0000256" key="5">
    <source>
        <dbReference type="ARBA" id="ARBA00022840"/>
    </source>
</evidence>
<comment type="similarity">
    <text evidence="2">Belongs to the major facilitator superfamily. Sugar transporter (TC 2.A.1.1) family.</text>
</comment>
<dbReference type="Gene3D" id="3.30.200.20">
    <property type="entry name" value="Phosphorylase Kinase, domain 1"/>
    <property type="match status" value="1"/>
</dbReference>
<evidence type="ECO:0000256" key="2">
    <source>
        <dbReference type="ARBA" id="ARBA00010992"/>
    </source>
</evidence>
<dbReference type="InterPro" id="IPR036259">
    <property type="entry name" value="MFS_trans_sf"/>
</dbReference>
<evidence type="ECO:0000256" key="6">
    <source>
        <dbReference type="ARBA" id="ARBA00022989"/>
    </source>
</evidence>
<evidence type="ECO:0000256" key="9">
    <source>
        <dbReference type="SAM" id="MobiDB-lite"/>
    </source>
</evidence>
<dbReference type="InterPro" id="IPR011009">
    <property type="entry name" value="Kinase-like_dom_sf"/>
</dbReference>
<dbReference type="InterPro" id="IPR008271">
    <property type="entry name" value="Ser/Thr_kinase_AS"/>
</dbReference>
<dbReference type="EMBL" id="JBGBPQ010000033">
    <property type="protein sequence ID" value="KAL1495137.1"/>
    <property type="molecule type" value="Genomic_DNA"/>
</dbReference>
<dbReference type="PANTHER" id="PTHR48022:SF2">
    <property type="entry name" value="PLASTIDIC GLUCOSE TRANSPORTER 4"/>
    <property type="match status" value="1"/>
</dbReference>
<dbReference type="PROSITE" id="PS50011">
    <property type="entry name" value="PROTEIN_KINASE_DOM"/>
    <property type="match status" value="1"/>
</dbReference>
<evidence type="ECO:0000256" key="10">
    <source>
        <dbReference type="SAM" id="Phobius"/>
    </source>
</evidence>
<evidence type="ECO:0000259" key="12">
    <source>
        <dbReference type="PROSITE" id="PS50850"/>
    </source>
</evidence>
<dbReference type="PROSITE" id="PS00108">
    <property type="entry name" value="PROTEIN_KINASE_ST"/>
    <property type="match status" value="1"/>
</dbReference>
<keyword evidence="6 10" id="KW-1133">Transmembrane helix</keyword>
<keyword evidence="7 10" id="KW-0472">Membrane</keyword>
<dbReference type="InterPro" id="IPR017441">
    <property type="entry name" value="Protein_kinase_ATP_BS"/>
</dbReference>
<comment type="subcellular location">
    <subcellularLocation>
        <location evidence="1">Membrane</location>
        <topology evidence="1">Multi-pass membrane protein</topology>
    </subcellularLocation>
</comment>
<proteinExistence type="inferred from homology"/>
<evidence type="ECO:0000256" key="7">
    <source>
        <dbReference type="ARBA" id="ARBA00023136"/>
    </source>
</evidence>
<feature type="transmembrane region" description="Helical" evidence="10">
    <location>
        <begin position="481"/>
        <end position="500"/>
    </location>
</feature>
<evidence type="ECO:0000313" key="14">
    <source>
        <dbReference type="Proteomes" id="UP001515480"/>
    </source>
</evidence>
<dbReference type="Gene3D" id="1.20.1250.20">
    <property type="entry name" value="MFS general substrate transporter like domains"/>
    <property type="match status" value="2"/>
</dbReference>
<dbReference type="SUPFAM" id="SSF53756">
    <property type="entry name" value="UDP-Glycosyltransferase/glycogen phosphorylase"/>
    <property type="match status" value="1"/>
</dbReference>
<dbReference type="PRINTS" id="PR00171">
    <property type="entry name" value="SUGRTRNSPORT"/>
</dbReference>
<keyword evidence="14" id="KW-1185">Reference proteome</keyword>
<dbReference type="InterPro" id="IPR050360">
    <property type="entry name" value="MFS_Sugar_Transporters"/>
</dbReference>
<dbReference type="Gene3D" id="1.10.510.10">
    <property type="entry name" value="Transferase(Phosphotransferase) domain 1"/>
    <property type="match status" value="1"/>
</dbReference>
<dbReference type="SMART" id="SM00220">
    <property type="entry name" value="S_TKc"/>
    <property type="match status" value="1"/>
</dbReference>
<feature type="transmembrane region" description="Helical" evidence="10">
    <location>
        <begin position="1075"/>
        <end position="1095"/>
    </location>
</feature>
<feature type="transmembrane region" description="Helical" evidence="10">
    <location>
        <begin position="875"/>
        <end position="894"/>
    </location>
</feature>
<evidence type="ECO:0000256" key="4">
    <source>
        <dbReference type="ARBA" id="ARBA00022741"/>
    </source>
</evidence>
<reference evidence="13 14" key="1">
    <citation type="journal article" date="2024" name="Science">
        <title>Giant polyketide synthase enzymes in the biosynthesis of giant marine polyether toxins.</title>
        <authorList>
            <person name="Fallon T.R."/>
            <person name="Shende V.V."/>
            <person name="Wierzbicki I.H."/>
            <person name="Pendleton A.L."/>
            <person name="Watervoot N.F."/>
            <person name="Auber R.P."/>
            <person name="Gonzalez D.J."/>
            <person name="Wisecaver J.H."/>
            <person name="Moore B.S."/>
        </authorList>
    </citation>
    <scope>NUCLEOTIDE SEQUENCE [LARGE SCALE GENOMIC DNA]</scope>
    <source>
        <strain evidence="13 14">12B1</strain>
    </source>
</reference>
<dbReference type="GO" id="GO:0005524">
    <property type="term" value="F:ATP binding"/>
    <property type="evidence" value="ECO:0007669"/>
    <property type="project" value="UniProtKB-UniRule"/>
</dbReference>
<evidence type="ECO:0000256" key="1">
    <source>
        <dbReference type="ARBA" id="ARBA00004141"/>
    </source>
</evidence>
<feature type="region of interest" description="Disordered" evidence="9">
    <location>
        <begin position="687"/>
        <end position="732"/>
    </location>
</feature>
<feature type="transmembrane region" description="Helical" evidence="10">
    <location>
        <begin position="1107"/>
        <end position="1127"/>
    </location>
</feature>
<evidence type="ECO:0000256" key="3">
    <source>
        <dbReference type="ARBA" id="ARBA00022692"/>
    </source>
</evidence>
<evidence type="ECO:0000259" key="11">
    <source>
        <dbReference type="PROSITE" id="PS50011"/>
    </source>
</evidence>
<keyword evidence="4 8" id="KW-0547">Nucleotide-binding</keyword>
<feature type="transmembrane region" description="Helical" evidence="10">
    <location>
        <begin position="781"/>
        <end position="800"/>
    </location>
</feature>
<feature type="transmembrane region" description="Helical" evidence="10">
    <location>
        <begin position="512"/>
        <end position="534"/>
    </location>
</feature>
<dbReference type="InterPro" id="IPR005828">
    <property type="entry name" value="MFS_sugar_transport-like"/>
</dbReference>
<dbReference type="InterPro" id="IPR020846">
    <property type="entry name" value="MFS_dom"/>
</dbReference>
<dbReference type="GO" id="GO:0004672">
    <property type="term" value="F:protein kinase activity"/>
    <property type="evidence" value="ECO:0007669"/>
    <property type="project" value="InterPro"/>
</dbReference>
<feature type="transmembrane region" description="Helical" evidence="10">
    <location>
        <begin position="435"/>
        <end position="461"/>
    </location>
</feature>
<feature type="transmembrane region" description="Helical" evidence="10">
    <location>
        <begin position="906"/>
        <end position="926"/>
    </location>
</feature>
<dbReference type="Gene3D" id="3.40.50.2000">
    <property type="entry name" value="Glycogen Phosphorylase B"/>
    <property type="match status" value="1"/>
</dbReference>
<dbReference type="GO" id="GO:0016020">
    <property type="term" value="C:membrane"/>
    <property type="evidence" value="ECO:0007669"/>
    <property type="project" value="UniProtKB-SubCell"/>
</dbReference>
<dbReference type="Pfam" id="PF00083">
    <property type="entry name" value="Sugar_tr"/>
    <property type="match status" value="2"/>
</dbReference>
<dbReference type="CDD" id="cd13999">
    <property type="entry name" value="STKc_MAP3K-like"/>
    <property type="match status" value="1"/>
</dbReference>
<sequence>MSSSPPRRLLVETPPTLVSWNAALLANESSGIGLSGTHTALLALAERFAHEGWDTFLIGSVVPPSSPSAARGVTYVPSTRSAAMLAGLTFDLTLVSTSLFRAPTFDTFPTDRLCIVMEMQSISASDAKRLHAFSAAQRARQPSYDLVFAHLSPWGASLVPRFAPAWVRTAAWVRHVQWRNPVEPSLHPRRGGGREPGGFIFPACLERGGAVAARVYARVRDGWGAAAARRRGAPYLTYGSYAPPNRLYEVERRAIEAAAGRGADVTFARLSKAALRAELRRASFFVYGLASARGVAHLDTFANAVAEALAAGVIVLAPPLGALPSVYADGVTWVTPPGGIPPFAAEAYTPLPVAEIHSEQMVERYVAAVQALLRNGTARAAARARGERAVRRYTTARVTGSLYRLLVDCPRASDDAAREECERRNQRMTSLEAGFAWWLASFSAAGGMYQGYCIGLVSGLMNNQFHQSFPQVLYRRDESNAFTFLFLFSAAAGAFPTCAARVADGMGRRHGLLLFAYLAIVGGGLMAAASTQFALDAGRALSGVACGGISFLVPLYQSEIAPAHLRGRLLSTFQVALTLGIMSAILAVTFLETLHHVPGLGWRLSLGLQVVPAAILALGIPFVPESPRWEMLRGREAAARRSLIRIRKSNALEVLQELHEMKTYARHHGLLTAAAGETRHRAAATPLTAADLAPPSPPPPRGTPARPSALPPPPPLTPRASPRPPPPAPPRLTRAELRGLCVSVALLLLQRLSGINALIYYAPQLLHPLAAPHPVDLPRLAVLLAMGANCLASIAPLLLIERLGRRRILTAGALAMSAAMAALAALSPASAAPPSAAAAWASGVLLLAFVCAFAASWGVVPWVSMCELVPLRHHAAGVGLAASAAWAADAFVAWLTARTHAAQLRWLFALFGGGGLLAAAFAAACLPESRGVSLENAGAVFASEGAGRAEAREEAEAGREGRAARAGGGGALEQALLPAAEGAARAEEEGGGGALLAALVSLDVWLSVLWLFVVLLLASALLDVRLAAEARALQPSLFYTLFYFAVWGGSCLVSVALLAMFFLREWALVLFLWKLFQLVCLLISLTSFAVAYIISATPAELCTVASFVVATSTIYAAYTALLLCTLWRMPRIRDHYRQLPTRPERPVDAIGFLPFGSFSFRRKDIIGSGGMARVYKGMYAGSTVAIKEVAAGALTPSVCAEAALLSGLRHPSVLQMYGCCAHDAHLYIITELCDASLHELLRRCAPQRLSFEAAISLALQVAEGMQYLHSNGVAHRDLKPANILLSVDPATGSLAAKIGDFGLSRRTEEIVTAVSALVGTLQYMAPEMLAAAAVGQSEYSAAVDVYSFAIILWQLLTCGAPFSTELARFGRVGLLHRIAREGLRPEVPRWVPPPLQALVRECWADAEHMRPTSTEVVRRLWQVHHAEFGTLTRLTNECGNLHGSRSVSSAMLHVTAPHFVRLGRRESYPR</sequence>
<evidence type="ECO:0008006" key="15">
    <source>
        <dbReference type="Google" id="ProtNLM"/>
    </source>
</evidence>
<dbReference type="SUPFAM" id="SSF103473">
    <property type="entry name" value="MFS general substrate transporter"/>
    <property type="match status" value="1"/>
</dbReference>
<evidence type="ECO:0000256" key="8">
    <source>
        <dbReference type="PROSITE-ProRule" id="PRU10141"/>
    </source>
</evidence>
<feature type="transmembrane region" description="Helical" evidence="10">
    <location>
        <begin position="1041"/>
        <end position="1063"/>
    </location>
</feature>
<evidence type="ECO:0000313" key="13">
    <source>
        <dbReference type="EMBL" id="KAL1495137.1"/>
    </source>
</evidence>
<dbReference type="InterPro" id="IPR005829">
    <property type="entry name" value="Sugar_transporter_CS"/>
</dbReference>
<dbReference type="Proteomes" id="UP001515480">
    <property type="component" value="Unassembled WGS sequence"/>
</dbReference>
<feature type="binding site" evidence="8">
    <location>
        <position position="1187"/>
    </location>
    <ligand>
        <name>ATP</name>
        <dbReference type="ChEBI" id="CHEBI:30616"/>
    </ligand>
</feature>
<feature type="transmembrane region" description="Helical" evidence="10">
    <location>
        <begin position="740"/>
        <end position="761"/>
    </location>
</feature>
<dbReference type="PROSITE" id="PS50850">
    <property type="entry name" value="MFS"/>
    <property type="match status" value="1"/>
</dbReference>
<dbReference type="InterPro" id="IPR000719">
    <property type="entry name" value="Prot_kinase_dom"/>
</dbReference>
<feature type="domain" description="Protein kinase" evidence="11">
    <location>
        <begin position="1160"/>
        <end position="1428"/>
    </location>
</feature>
<feature type="transmembrane region" description="Helical" evidence="10">
    <location>
        <begin position="838"/>
        <end position="863"/>
    </location>
</feature>
<feature type="transmembrane region" description="Helical" evidence="10">
    <location>
        <begin position="602"/>
        <end position="623"/>
    </location>
</feature>
<feature type="domain" description="Major facilitator superfamily (MFS) profile" evidence="12">
    <location>
        <begin position="439"/>
        <end position="930"/>
    </location>
</feature>
<keyword evidence="3 10" id="KW-0812">Transmembrane</keyword>
<dbReference type="GO" id="GO:0005351">
    <property type="term" value="F:carbohydrate:proton symporter activity"/>
    <property type="evidence" value="ECO:0007669"/>
    <property type="project" value="TreeGrafter"/>
</dbReference>
<comment type="caution">
    <text evidence="13">The sequence shown here is derived from an EMBL/GenBank/DDBJ whole genome shotgun (WGS) entry which is preliminary data.</text>
</comment>